<protein>
    <submittedName>
        <fullName evidence="1">Uncharacterized protein</fullName>
    </submittedName>
</protein>
<evidence type="ECO:0000313" key="2">
    <source>
        <dbReference type="Proteomes" id="UP000765509"/>
    </source>
</evidence>
<gene>
    <name evidence="1" type="ORF">O181_088948</name>
</gene>
<dbReference type="EMBL" id="AVOT02054536">
    <property type="protein sequence ID" value="MBW0549233.1"/>
    <property type="molecule type" value="Genomic_DNA"/>
</dbReference>
<organism evidence="1 2">
    <name type="scientific">Austropuccinia psidii MF-1</name>
    <dbReference type="NCBI Taxonomy" id="1389203"/>
    <lineage>
        <taxon>Eukaryota</taxon>
        <taxon>Fungi</taxon>
        <taxon>Dikarya</taxon>
        <taxon>Basidiomycota</taxon>
        <taxon>Pucciniomycotina</taxon>
        <taxon>Pucciniomycetes</taxon>
        <taxon>Pucciniales</taxon>
        <taxon>Sphaerophragmiaceae</taxon>
        <taxon>Austropuccinia</taxon>
    </lineage>
</organism>
<dbReference type="Proteomes" id="UP000765509">
    <property type="component" value="Unassembled WGS sequence"/>
</dbReference>
<sequence>MTLVHKSENIHKNADGLSRGALANTPGNPAWVPQQENNMDGICVINIGTELFNQVKEIYKMERNCNILCQLLIKYGEDPSLSTKLDEIWNESYDEGIFHILDGILYHRTKHKYVMTLVDIALISTMLNECYESVVSGNLSEDRILERVKACSW</sequence>
<reference evidence="1" key="1">
    <citation type="submission" date="2021-03" db="EMBL/GenBank/DDBJ databases">
        <title>Draft genome sequence of rust myrtle Austropuccinia psidii MF-1, a brazilian biotype.</title>
        <authorList>
            <person name="Quecine M.C."/>
            <person name="Pachon D.M.R."/>
            <person name="Bonatelli M.L."/>
            <person name="Correr F.H."/>
            <person name="Franceschini L.M."/>
            <person name="Leite T.F."/>
            <person name="Margarido G.R.A."/>
            <person name="Almeida C.A."/>
            <person name="Ferrarezi J.A."/>
            <person name="Labate C.A."/>
        </authorList>
    </citation>
    <scope>NUCLEOTIDE SEQUENCE</scope>
    <source>
        <strain evidence="1">MF-1</strain>
    </source>
</reference>
<dbReference type="AlphaFoldDB" id="A0A9Q3ISE0"/>
<comment type="caution">
    <text evidence="1">The sequence shown here is derived from an EMBL/GenBank/DDBJ whole genome shotgun (WGS) entry which is preliminary data.</text>
</comment>
<evidence type="ECO:0000313" key="1">
    <source>
        <dbReference type="EMBL" id="MBW0549233.1"/>
    </source>
</evidence>
<name>A0A9Q3ISE0_9BASI</name>
<proteinExistence type="predicted"/>
<keyword evidence="2" id="KW-1185">Reference proteome</keyword>
<accession>A0A9Q3ISE0</accession>